<dbReference type="GO" id="GO:0071013">
    <property type="term" value="C:catalytic step 2 spliceosome"/>
    <property type="evidence" value="ECO:0000318"/>
    <property type="project" value="GO_Central"/>
</dbReference>
<dbReference type="InterPro" id="IPR044641">
    <property type="entry name" value="Lsm7/SmG-like"/>
</dbReference>
<protein>
    <recommendedName>
        <fullName evidence="3">Sm protein G</fullName>
    </recommendedName>
</protein>
<dbReference type="Proteomes" id="UP000000600">
    <property type="component" value="Unassembled WGS sequence"/>
</dbReference>
<dbReference type="Gene3D" id="2.30.30.100">
    <property type="match status" value="1"/>
</dbReference>
<dbReference type="PANTHER" id="PTHR10553">
    <property type="entry name" value="SMALL NUCLEAR RIBONUCLEOPROTEIN"/>
    <property type="match status" value="1"/>
</dbReference>
<dbReference type="FunCoup" id="A0DCM3">
    <property type="interactions" value="1054"/>
</dbReference>
<dbReference type="GO" id="GO:0005685">
    <property type="term" value="C:U1 snRNP"/>
    <property type="evidence" value="ECO:0000318"/>
    <property type="project" value="GO_Central"/>
</dbReference>
<evidence type="ECO:0000313" key="6">
    <source>
        <dbReference type="Proteomes" id="UP000000600"/>
    </source>
</evidence>
<organism evidence="5 6">
    <name type="scientific">Paramecium tetraurelia</name>
    <dbReference type="NCBI Taxonomy" id="5888"/>
    <lineage>
        <taxon>Eukaryota</taxon>
        <taxon>Sar</taxon>
        <taxon>Alveolata</taxon>
        <taxon>Ciliophora</taxon>
        <taxon>Intramacronucleata</taxon>
        <taxon>Oligohymenophorea</taxon>
        <taxon>Peniculida</taxon>
        <taxon>Parameciidae</taxon>
        <taxon>Paramecium</taxon>
    </lineage>
</organism>
<dbReference type="EMBL" id="CT868374">
    <property type="protein sequence ID" value="CAK80790.1"/>
    <property type="molecule type" value="Genomic_DNA"/>
</dbReference>
<dbReference type="PANTHER" id="PTHR10553:SF2">
    <property type="entry name" value="SMALL NUCLEAR RIBONUCLEOPROTEIN G"/>
    <property type="match status" value="1"/>
</dbReference>
<dbReference type="InParanoid" id="A0DCM3"/>
<dbReference type="RefSeq" id="XP_001448187.1">
    <property type="nucleotide sequence ID" value="XM_001448150.1"/>
</dbReference>
<dbReference type="GO" id="GO:0005682">
    <property type="term" value="C:U5 snRNP"/>
    <property type="evidence" value="ECO:0000318"/>
    <property type="project" value="GO_Central"/>
</dbReference>
<dbReference type="OMA" id="QENDIGM"/>
<keyword evidence="2" id="KW-0687">Ribonucleoprotein</keyword>
<dbReference type="GO" id="GO:0034719">
    <property type="term" value="C:SMN-Sm protein complex"/>
    <property type="evidence" value="ECO:0000318"/>
    <property type="project" value="GO_Central"/>
</dbReference>
<dbReference type="OrthoDB" id="274944at2759"/>
<dbReference type="InterPro" id="IPR010920">
    <property type="entry name" value="LSM_dom_sf"/>
</dbReference>
<dbReference type="GO" id="GO:0000398">
    <property type="term" value="P:mRNA splicing, via spliceosome"/>
    <property type="evidence" value="ECO:0000318"/>
    <property type="project" value="GO_Central"/>
</dbReference>
<dbReference type="SUPFAM" id="SSF50182">
    <property type="entry name" value="Sm-like ribonucleoproteins"/>
    <property type="match status" value="1"/>
</dbReference>
<evidence type="ECO:0000313" key="5">
    <source>
        <dbReference type="EMBL" id="CAK80790.1"/>
    </source>
</evidence>
<comment type="similarity">
    <text evidence="1">Belongs to the snRNP Sm proteins family.</text>
</comment>
<dbReference type="AlphaFoldDB" id="A0DCM3"/>
<dbReference type="eggNOG" id="KOG1780">
    <property type="taxonomic scope" value="Eukaryota"/>
</dbReference>
<dbReference type="GO" id="GO:0005687">
    <property type="term" value="C:U4 snRNP"/>
    <property type="evidence" value="ECO:0000318"/>
    <property type="project" value="GO_Central"/>
</dbReference>
<feature type="domain" description="Sm" evidence="4">
    <location>
        <begin position="16"/>
        <end position="88"/>
    </location>
</feature>
<name>A0DCM3_PARTE</name>
<dbReference type="GO" id="GO:0071004">
    <property type="term" value="C:U2-type prespliceosome"/>
    <property type="evidence" value="ECO:0000318"/>
    <property type="project" value="GO_Central"/>
</dbReference>
<dbReference type="InterPro" id="IPR001163">
    <property type="entry name" value="Sm_dom_euk/arc"/>
</dbReference>
<dbReference type="SMART" id="SM00651">
    <property type="entry name" value="Sm"/>
    <property type="match status" value="1"/>
</dbReference>
<dbReference type="HOGENOM" id="CLU_076902_10_1_1"/>
<keyword evidence="6" id="KW-1185">Reference proteome</keyword>
<dbReference type="STRING" id="5888.A0DCM3"/>
<dbReference type="GO" id="GO:0005689">
    <property type="term" value="C:U12-type spliceosomal complex"/>
    <property type="evidence" value="ECO:0000318"/>
    <property type="project" value="GO_Central"/>
</dbReference>
<evidence type="ECO:0000259" key="4">
    <source>
        <dbReference type="SMART" id="SM00651"/>
    </source>
</evidence>
<evidence type="ECO:0000256" key="2">
    <source>
        <dbReference type="ARBA" id="ARBA00023274"/>
    </source>
</evidence>
<reference evidence="5 6" key="1">
    <citation type="journal article" date="2006" name="Nature">
        <title>Global trends of whole-genome duplications revealed by the ciliate Paramecium tetraurelia.</title>
        <authorList>
            <consortium name="Genoscope"/>
            <person name="Aury J.-M."/>
            <person name="Jaillon O."/>
            <person name="Duret L."/>
            <person name="Noel B."/>
            <person name="Jubin C."/>
            <person name="Porcel B.M."/>
            <person name="Segurens B."/>
            <person name="Daubin V."/>
            <person name="Anthouard V."/>
            <person name="Aiach N."/>
            <person name="Arnaiz O."/>
            <person name="Billaut A."/>
            <person name="Beisson J."/>
            <person name="Blanc I."/>
            <person name="Bouhouche K."/>
            <person name="Camara F."/>
            <person name="Duharcourt S."/>
            <person name="Guigo R."/>
            <person name="Gogendeau D."/>
            <person name="Katinka M."/>
            <person name="Keller A.-M."/>
            <person name="Kissmehl R."/>
            <person name="Klotz C."/>
            <person name="Koll F."/>
            <person name="Le Moue A."/>
            <person name="Lepere C."/>
            <person name="Malinsky S."/>
            <person name="Nowacki M."/>
            <person name="Nowak J.K."/>
            <person name="Plattner H."/>
            <person name="Poulain J."/>
            <person name="Ruiz F."/>
            <person name="Serrano V."/>
            <person name="Zagulski M."/>
            <person name="Dessen P."/>
            <person name="Betermier M."/>
            <person name="Weissenbach J."/>
            <person name="Scarpelli C."/>
            <person name="Schachter V."/>
            <person name="Sperling L."/>
            <person name="Meyer E."/>
            <person name="Cohen J."/>
            <person name="Wincker P."/>
        </authorList>
    </citation>
    <scope>NUCLEOTIDE SEQUENCE [LARGE SCALE GENOMIC DNA]</scope>
    <source>
        <strain evidence="5 6">Stock d4-2</strain>
    </source>
</reference>
<dbReference type="GO" id="GO:0097526">
    <property type="term" value="C:spliceosomal tri-snRNP complex"/>
    <property type="evidence" value="ECO:0000318"/>
    <property type="project" value="GO_Central"/>
</dbReference>
<accession>A0DCM3</accession>
<proteinExistence type="inferred from homology"/>
<evidence type="ECO:0000256" key="1">
    <source>
        <dbReference type="ARBA" id="ARBA00006850"/>
    </source>
</evidence>
<dbReference type="Pfam" id="PF01423">
    <property type="entry name" value="LSM"/>
    <property type="match status" value="1"/>
</dbReference>
<gene>
    <name evidence="5" type="ORF">GSPATT00015669001</name>
</gene>
<dbReference type="GO" id="GO:0071011">
    <property type="term" value="C:precatalytic spliceosome"/>
    <property type="evidence" value="ECO:0000318"/>
    <property type="project" value="GO_Central"/>
</dbReference>
<sequence length="94" mass="10795">MQSQKRGQQHKQGYQADLNKYFGKRLKIKLNAKRTIIGTVIGFDIFMNLDKEQKIKIICIQALSNVTDQLVDIGQAIVRGNSIIMWECLDKVKD</sequence>
<dbReference type="GeneID" id="5033972"/>
<dbReference type="GO" id="GO:0043186">
    <property type="term" value="C:P granule"/>
    <property type="evidence" value="ECO:0000318"/>
    <property type="project" value="GO_Central"/>
</dbReference>
<evidence type="ECO:0000256" key="3">
    <source>
        <dbReference type="ARBA" id="ARBA00041356"/>
    </source>
</evidence>
<dbReference type="GO" id="GO:0005686">
    <property type="term" value="C:U2 snRNP"/>
    <property type="evidence" value="ECO:0000318"/>
    <property type="project" value="GO_Central"/>
</dbReference>
<dbReference type="KEGG" id="ptm:GSPATT00015669001"/>